<dbReference type="InterPro" id="IPR033463">
    <property type="entry name" value="sCache_3"/>
</dbReference>
<keyword evidence="3 10" id="KW-0812">Transmembrane</keyword>
<keyword evidence="6 8" id="KW-0807">Transducer</keyword>
<evidence type="ECO:0000259" key="11">
    <source>
        <dbReference type="PROSITE" id="PS50111"/>
    </source>
</evidence>
<dbReference type="Gene3D" id="1.10.287.950">
    <property type="entry name" value="Methyl-accepting chemotaxis protein"/>
    <property type="match status" value="1"/>
</dbReference>
<dbReference type="CDD" id="cd06225">
    <property type="entry name" value="HAMP"/>
    <property type="match status" value="1"/>
</dbReference>
<dbReference type="Gene3D" id="3.30.450.20">
    <property type="entry name" value="PAS domain"/>
    <property type="match status" value="1"/>
</dbReference>
<dbReference type="SUPFAM" id="SSF103190">
    <property type="entry name" value="Sensory domain-like"/>
    <property type="match status" value="1"/>
</dbReference>
<dbReference type="InterPro" id="IPR003660">
    <property type="entry name" value="HAMP_dom"/>
</dbReference>
<evidence type="ECO:0000256" key="3">
    <source>
        <dbReference type="ARBA" id="ARBA00022692"/>
    </source>
</evidence>
<dbReference type="AlphaFoldDB" id="A0A7C8HDR5"/>
<dbReference type="PROSITE" id="PS50885">
    <property type="entry name" value="HAMP"/>
    <property type="match status" value="1"/>
</dbReference>
<evidence type="ECO:0000256" key="4">
    <source>
        <dbReference type="ARBA" id="ARBA00022989"/>
    </source>
</evidence>
<comment type="caution">
    <text evidence="13">The sequence shown here is derived from an EMBL/GenBank/DDBJ whole genome shotgun (WGS) entry which is preliminary data.</text>
</comment>
<dbReference type="OrthoDB" id="369336at2"/>
<evidence type="ECO:0000256" key="6">
    <source>
        <dbReference type="ARBA" id="ARBA00023224"/>
    </source>
</evidence>
<feature type="coiled-coil region" evidence="9">
    <location>
        <begin position="560"/>
        <end position="622"/>
    </location>
</feature>
<dbReference type="Pfam" id="PF00015">
    <property type="entry name" value="MCPsignal"/>
    <property type="match status" value="1"/>
</dbReference>
<protein>
    <submittedName>
        <fullName evidence="13">HAMP domain-containing protein</fullName>
    </submittedName>
</protein>
<dbReference type="Pfam" id="PF00672">
    <property type="entry name" value="HAMP"/>
    <property type="match status" value="1"/>
</dbReference>
<name>A0A7C8HDR5_9FIRM</name>
<evidence type="ECO:0000313" key="13">
    <source>
        <dbReference type="EMBL" id="KAE9632060.1"/>
    </source>
</evidence>
<evidence type="ECO:0000259" key="12">
    <source>
        <dbReference type="PROSITE" id="PS50885"/>
    </source>
</evidence>
<dbReference type="InterPro" id="IPR029151">
    <property type="entry name" value="Sensor-like_sf"/>
</dbReference>
<organism evidence="13 14">
    <name type="scientific">Defluviitalea raffinosedens</name>
    <dbReference type="NCBI Taxonomy" id="1450156"/>
    <lineage>
        <taxon>Bacteria</taxon>
        <taxon>Bacillati</taxon>
        <taxon>Bacillota</taxon>
        <taxon>Clostridia</taxon>
        <taxon>Lachnospirales</taxon>
        <taxon>Defluviitaleaceae</taxon>
        <taxon>Defluviitalea</taxon>
    </lineage>
</organism>
<gene>
    <name evidence="13" type="ORF">GND95_11155</name>
</gene>
<dbReference type="InterPro" id="IPR004089">
    <property type="entry name" value="MCPsignal_dom"/>
</dbReference>
<dbReference type="PROSITE" id="PS50111">
    <property type="entry name" value="CHEMOTAXIS_TRANSDUC_2"/>
    <property type="match status" value="1"/>
</dbReference>
<proteinExistence type="inferred from homology"/>
<evidence type="ECO:0000313" key="14">
    <source>
        <dbReference type="Proteomes" id="UP000483018"/>
    </source>
</evidence>
<evidence type="ECO:0000256" key="1">
    <source>
        <dbReference type="ARBA" id="ARBA00004651"/>
    </source>
</evidence>
<accession>A0A7C8HDR5</accession>
<evidence type="ECO:0000256" key="5">
    <source>
        <dbReference type="ARBA" id="ARBA00023136"/>
    </source>
</evidence>
<dbReference type="SMART" id="SM00304">
    <property type="entry name" value="HAMP"/>
    <property type="match status" value="1"/>
</dbReference>
<sequence length="684" mass="75446">MARGKKIKRLKIKKNGSIKIKLIAIPLILVLFAIMTIGIISSYFMRLSLLDEMKKKGLILSKEFINRAEDNSKALEIINKLIDDKILAAAKTVIRDQDQLSNTFLKKIADESGVQQINWFNSDGVIIYSNIDKNVGWTTPQGHSIYYFMSGTNNEFIDKIRKDSESGESYKYGYVKSADGSFVQIGILADEINKLTENFGNQKLVEAMASDDEIEYAVLMDNNLMAIAHSNTSEIGAVFSDEGSKSAAIDGIAYAHEVYYESKDTMVYNVIYPAVINEEHIGAVSIGYSMENIQNVISKNIQSIIISASITFILLGLVLFNTSNYAVKTINKLRDQMALLSSGNFSQNISQDLLSKNDEFGQISQAVNTMQNSIKSIIKTIRDQSNQLASSSKKLHLITQQSATAANEVAKTVEEIARGVSDQAKDTEQGFSSITELRNLIVENKAYIESLNNSTQKVNDLKNEGLEILKDLVQKTYINSRSSLEVQKVILNTNESVNEISSASEMIKSIAAQTNLLALNAAIEAARAGEAGKGFAVVSDEIRKLAEESNKFAEQINIVIKELTDQTSAAVKTMKELEKVVSSQSESVHMTNDKFIGIANALEEMKEIIQRVNDSSDKMANKQQTVIDIIHHLAAISEENAAGTEEVSASMEEQTASIEEINNSNSELAKIAEELNNQIGQFII</sequence>
<dbReference type="PANTHER" id="PTHR32089:SF112">
    <property type="entry name" value="LYSOZYME-LIKE PROTEIN-RELATED"/>
    <property type="match status" value="1"/>
</dbReference>
<comment type="subcellular location">
    <subcellularLocation>
        <location evidence="1">Cell membrane</location>
        <topology evidence="1">Multi-pass membrane protein</topology>
    </subcellularLocation>
</comment>
<keyword evidence="4 10" id="KW-1133">Transmembrane helix</keyword>
<keyword evidence="14" id="KW-1185">Reference proteome</keyword>
<comment type="similarity">
    <text evidence="7">Belongs to the methyl-accepting chemotaxis (MCP) protein family.</text>
</comment>
<keyword evidence="5 10" id="KW-0472">Membrane</keyword>
<dbReference type="Gene3D" id="6.10.340.10">
    <property type="match status" value="1"/>
</dbReference>
<dbReference type="SMART" id="SM00283">
    <property type="entry name" value="MA"/>
    <property type="match status" value="1"/>
</dbReference>
<feature type="domain" description="HAMP" evidence="12">
    <location>
        <begin position="324"/>
        <end position="379"/>
    </location>
</feature>
<reference evidence="13 14" key="1">
    <citation type="submission" date="2019-12" db="EMBL/GenBank/DDBJ databases">
        <title>Defluviitalea raffinosedens, isolated from a biogas fermenter, genome sequencing and characterization.</title>
        <authorList>
            <person name="Rettenmaier R."/>
            <person name="Schneider M."/>
            <person name="Neuhaus K."/>
            <person name="Liebl W."/>
            <person name="Zverlov V."/>
        </authorList>
    </citation>
    <scope>NUCLEOTIDE SEQUENCE [LARGE SCALE GENOMIC DNA]</scope>
    <source>
        <strain evidence="13 14">249c-K6</strain>
    </source>
</reference>
<dbReference type="GO" id="GO:0007165">
    <property type="term" value="P:signal transduction"/>
    <property type="evidence" value="ECO:0007669"/>
    <property type="project" value="UniProtKB-KW"/>
</dbReference>
<keyword evidence="2" id="KW-1003">Cell membrane</keyword>
<dbReference type="GO" id="GO:0005886">
    <property type="term" value="C:plasma membrane"/>
    <property type="evidence" value="ECO:0007669"/>
    <property type="project" value="UniProtKB-SubCell"/>
</dbReference>
<feature type="transmembrane region" description="Helical" evidence="10">
    <location>
        <begin position="20"/>
        <end position="45"/>
    </location>
</feature>
<dbReference type="RefSeq" id="WP_158741238.1">
    <property type="nucleotide sequence ID" value="NZ_WSLF01000011.1"/>
</dbReference>
<dbReference type="EMBL" id="WSLF01000011">
    <property type="protein sequence ID" value="KAE9632060.1"/>
    <property type="molecule type" value="Genomic_DNA"/>
</dbReference>
<dbReference type="Proteomes" id="UP000483018">
    <property type="component" value="Unassembled WGS sequence"/>
</dbReference>
<dbReference type="PANTHER" id="PTHR32089">
    <property type="entry name" value="METHYL-ACCEPTING CHEMOTAXIS PROTEIN MCPB"/>
    <property type="match status" value="1"/>
</dbReference>
<evidence type="ECO:0000256" key="9">
    <source>
        <dbReference type="SAM" id="Coils"/>
    </source>
</evidence>
<dbReference type="Pfam" id="PF17203">
    <property type="entry name" value="sCache_3_2"/>
    <property type="match status" value="1"/>
</dbReference>
<keyword evidence="9" id="KW-0175">Coiled coil</keyword>
<feature type="domain" description="Methyl-accepting transducer" evidence="11">
    <location>
        <begin position="398"/>
        <end position="655"/>
    </location>
</feature>
<evidence type="ECO:0000256" key="10">
    <source>
        <dbReference type="SAM" id="Phobius"/>
    </source>
</evidence>
<dbReference type="SUPFAM" id="SSF58104">
    <property type="entry name" value="Methyl-accepting chemotaxis protein (MCP) signaling domain"/>
    <property type="match status" value="1"/>
</dbReference>
<evidence type="ECO:0000256" key="8">
    <source>
        <dbReference type="PROSITE-ProRule" id="PRU00284"/>
    </source>
</evidence>
<evidence type="ECO:0000256" key="2">
    <source>
        <dbReference type="ARBA" id="ARBA00022475"/>
    </source>
</evidence>
<evidence type="ECO:0000256" key="7">
    <source>
        <dbReference type="ARBA" id="ARBA00029447"/>
    </source>
</evidence>